<organism evidence="3 4">
    <name type="scientific">Paramagnetospirillum kuznetsovii</name>
    <dbReference type="NCBI Taxonomy" id="2053833"/>
    <lineage>
        <taxon>Bacteria</taxon>
        <taxon>Pseudomonadati</taxon>
        <taxon>Pseudomonadota</taxon>
        <taxon>Alphaproteobacteria</taxon>
        <taxon>Rhodospirillales</taxon>
        <taxon>Magnetospirillaceae</taxon>
        <taxon>Paramagnetospirillum</taxon>
    </lineage>
</organism>
<dbReference type="CDD" id="cd01048">
    <property type="entry name" value="Ferritin_like_AB2"/>
    <property type="match status" value="1"/>
</dbReference>
<reference evidence="3 4" key="1">
    <citation type="submission" date="2017-11" db="EMBL/GenBank/DDBJ databases">
        <title>Draft genome sequence of magnetotactic bacterium Magnetospirillum kuznetsovii LBB-42.</title>
        <authorList>
            <person name="Grouzdev D.S."/>
            <person name="Rysina M.S."/>
            <person name="Baslerov R.V."/>
            <person name="Koziaeva V."/>
        </authorList>
    </citation>
    <scope>NUCLEOTIDE SEQUENCE [LARGE SCALE GENOMIC DNA]</scope>
    <source>
        <strain evidence="3 4">LBB-42</strain>
    </source>
</reference>
<evidence type="ECO:0000259" key="2">
    <source>
        <dbReference type="Pfam" id="PF09968"/>
    </source>
</evidence>
<comment type="caution">
    <text evidence="3">The sequence shown here is derived from an EMBL/GenBank/DDBJ whole genome shotgun (WGS) entry which is preliminary data.</text>
</comment>
<dbReference type="Proteomes" id="UP000251075">
    <property type="component" value="Unassembled WGS sequence"/>
</dbReference>
<keyword evidence="1" id="KW-1133">Transmembrane helix</keyword>
<dbReference type="InterPro" id="IPR009078">
    <property type="entry name" value="Ferritin-like_SF"/>
</dbReference>
<dbReference type="InterPro" id="IPR019243">
    <property type="entry name" value="DUF2202"/>
</dbReference>
<dbReference type="Gene3D" id="1.20.1260.10">
    <property type="match status" value="1"/>
</dbReference>
<evidence type="ECO:0000313" key="3">
    <source>
        <dbReference type="EMBL" id="RAU20225.1"/>
    </source>
</evidence>
<dbReference type="AlphaFoldDB" id="A0A364NTI1"/>
<gene>
    <name evidence="3" type="ORF">CU669_19470</name>
</gene>
<keyword evidence="4" id="KW-1185">Reference proteome</keyword>
<dbReference type="SUPFAM" id="SSF47240">
    <property type="entry name" value="Ferritin-like"/>
    <property type="match status" value="1"/>
</dbReference>
<accession>A0A364NTI1</accession>
<name>A0A364NTI1_9PROT</name>
<feature type="domain" description="DUF2202" evidence="2">
    <location>
        <begin position="90"/>
        <end position="249"/>
    </location>
</feature>
<dbReference type="EMBL" id="PGTO01000029">
    <property type="protein sequence ID" value="RAU20225.1"/>
    <property type="molecule type" value="Genomic_DNA"/>
</dbReference>
<proteinExistence type="predicted"/>
<evidence type="ECO:0000256" key="1">
    <source>
        <dbReference type="SAM" id="Phobius"/>
    </source>
</evidence>
<sequence>MRHPIVAWHLNLRHKMGTDTKGSAPTLVLQGLAIFIIFSTALLIIDKIARISAPNSAHQIETVQAITVAGRATLGSSIAVPGSVLTAHEIAHMRYMREEEKLAHDVYLLLANQWGTPVFAKIAQAEQRHTDAVLGLLIRYGVPDPSAGAGPGQFTDPGLAALYQTLIQKGAVSLMDALMVGGLIEEVDIADLENAVASTTRPDIIRVYENIHRGSRNHLRSFAGALNQIGMAYQPQKLSAAEVDAILSTPMERGPPL</sequence>
<dbReference type="InterPro" id="IPR012347">
    <property type="entry name" value="Ferritin-like"/>
</dbReference>
<evidence type="ECO:0000313" key="4">
    <source>
        <dbReference type="Proteomes" id="UP000251075"/>
    </source>
</evidence>
<protein>
    <recommendedName>
        <fullName evidence="2">DUF2202 domain-containing protein</fullName>
    </recommendedName>
</protein>
<keyword evidence="1" id="KW-0472">Membrane</keyword>
<feature type="transmembrane region" description="Helical" evidence="1">
    <location>
        <begin position="27"/>
        <end position="45"/>
    </location>
</feature>
<dbReference type="OrthoDB" id="9801086at2"/>
<keyword evidence="1" id="KW-0812">Transmembrane</keyword>
<dbReference type="Pfam" id="PF09968">
    <property type="entry name" value="DUF2202"/>
    <property type="match status" value="1"/>
</dbReference>